<keyword evidence="3" id="KW-0809">Transit peptide</keyword>
<dbReference type="GO" id="GO:0003723">
    <property type="term" value="F:RNA binding"/>
    <property type="evidence" value="ECO:0007669"/>
    <property type="project" value="TreeGrafter"/>
</dbReference>
<dbReference type="GO" id="GO:0003735">
    <property type="term" value="F:structural constituent of ribosome"/>
    <property type="evidence" value="ECO:0007669"/>
    <property type="project" value="InterPro"/>
</dbReference>
<sequence length="279" mass="33726">MLSAMFSRLRRSLILVKDIQKWQAVTNDCLSVNSKRCKSFYKHKPWPNDWLPFKWERPEDVPGYFVTDDPPSTEGMPKYDPNRLQPKFEAIEELKNAPEDVRKLFTIGNLPRREVLDLIVSEVQKQFQRHVYDDYSPEIKVVRYTLKIRNLRDILRQHPNSARFKRLVVEFNGKRKRWLKILYRTDKERYDRLVEELNLMHTPSPPGFSETERLERKRELRRLTAQYCENIRKEKLNAYHEKLKSEQVKFEKEKEETEQWIAETLKKFDLKDPRCGEIV</sequence>
<keyword evidence="11" id="KW-1185">Reference proteome</keyword>
<dbReference type="SMART" id="SM01387">
    <property type="entry name" value="Ribosomal_S15"/>
    <property type="match status" value="1"/>
</dbReference>
<dbReference type="PANTHER" id="PTHR46685">
    <property type="entry name" value="28S RIBOSOMAL PROTEIN S15, MITOCHONDRIAL"/>
    <property type="match status" value="1"/>
</dbReference>
<dbReference type="PANTHER" id="PTHR46685:SF1">
    <property type="entry name" value="SMALL RIBOSOMAL SUBUNIT PROTEIN US15M"/>
    <property type="match status" value="1"/>
</dbReference>
<organism evidence="10 11">
    <name type="scientific">Leptotrombidium deliense</name>
    <dbReference type="NCBI Taxonomy" id="299467"/>
    <lineage>
        <taxon>Eukaryota</taxon>
        <taxon>Metazoa</taxon>
        <taxon>Ecdysozoa</taxon>
        <taxon>Arthropoda</taxon>
        <taxon>Chelicerata</taxon>
        <taxon>Arachnida</taxon>
        <taxon>Acari</taxon>
        <taxon>Acariformes</taxon>
        <taxon>Trombidiformes</taxon>
        <taxon>Prostigmata</taxon>
        <taxon>Anystina</taxon>
        <taxon>Parasitengona</taxon>
        <taxon>Trombiculoidea</taxon>
        <taxon>Trombiculidae</taxon>
        <taxon>Leptotrombidium</taxon>
    </lineage>
</organism>
<evidence type="ECO:0000256" key="9">
    <source>
        <dbReference type="RuleBase" id="RU003919"/>
    </source>
</evidence>
<dbReference type="GO" id="GO:0005763">
    <property type="term" value="C:mitochondrial small ribosomal subunit"/>
    <property type="evidence" value="ECO:0007669"/>
    <property type="project" value="TreeGrafter"/>
</dbReference>
<dbReference type="SUPFAM" id="SSF47060">
    <property type="entry name" value="S15/NS1 RNA-binding domain"/>
    <property type="match status" value="1"/>
</dbReference>
<evidence type="ECO:0000256" key="2">
    <source>
        <dbReference type="ARBA" id="ARBA00008434"/>
    </source>
</evidence>
<comment type="similarity">
    <text evidence="2 9">Belongs to the universal ribosomal protein uS15 family.</text>
</comment>
<dbReference type="Gene3D" id="1.10.287.10">
    <property type="entry name" value="S15/NS1, RNA-binding"/>
    <property type="match status" value="1"/>
</dbReference>
<dbReference type="OrthoDB" id="441444at2759"/>
<protein>
    <recommendedName>
        <fullName evidence="7">Small ribosomal subunit protein uS15m</fullName>
    </recommendedName>
    <alternativeName>
        <fullName evidence="8">28S ribosomal protein S15, mitochondrial</fullName>
    </alternativeName>
</protein>
<evidence type="ECO:0000256" key="7">
    <source>
        <dbReference type="ARBA" id="ARBA00035249"/>
    </source>
</evidence>
<dbReference type="VEuPathDB" id="VectorBase:LDEU009104"/>
<dbReference type="EMBL" id="NCKV01007539">
    <property type="protein sequence ID" value="RWS22936.1"/>
    <property type="molecule type" value="Genomic_DNA"/>
</dbReference>
<comment type="subcellular location">
    <subcellularLocation>
        <location evidence="1">Mitochondrion</location>
    </subcellularLocation>
</comment>
<name>A0A443S5W0_9ACAR</name>
<accession>A0A443S5W0</accession>
<evidence type="ECO:0000256" key="1">
    <source>
        <dbReference type="ARBA" id="ARBA00004173"/>
    </source>
</evidence>
<dbReference type="Pfam" id="PF00312">
    <property type="entry name" value="Ribosomal_S15"/>
    <property type="match status" value="1"/>
</dbReference>
<comment type="caution">
    <text evidence="10">The sequence shown here is derived from an EMBL/GenBank/DDBJ whole genome shotgun (WGS) entry which is preliminary data.</text>
</comment>
<dbReference type="STRING" id="299467.A0A443S5W0"/>
<dbReference type="InterPro" id="IPR009068">
    <property type="entry name" value="uS15_NS1_RNA-bd_sf"/>
</dbReference>
<proteinExistence type="inferred from homology"/>
<evidence type="ECO:0000313" key="10">
    <source>
        <dbReference type="EMBL" id="RWS22936.1"/>
    </source>
</evidence>
<evidence type="ECO:0000313" key="11">
    <source>
        <dbReference type="Proteomes" id="UP000288716"/>
    </source>
</evidence>
<dbReference type="InterPro" id="IPR052137">
    <property type="entry name" value="uS15_ribosomal"/>
</dbReference>
<evidence type="ECO:0000256" key="5">
    <source>
        <dbReference type="ARBA" id="ARBA00023128"/>
    </source>
</evidence>
<evidence type="ECO:0000256" key="6">
    <source>
        <dbReference type="ARBA" id="ARBA00023274"/>
    </source>
</evidence>
<evidence type="ECO:0000256" key="4">
    <source>
        <dbReference type="ARBA" id="ARBA00022980"/>
    </source>
</evidence>
<dbReference type="AlphaFoldDB" id="A0A443S5W0"/>
<evidence type="ECO:0000256" key="8">
    <source>
        <dbReference type="ARBA" id="ARBA00035528"/>
    </source>
</evidence>
<dbReference type="InterPro" id="IPR000589">
    <property type="entry name" value="Ribosomal_uS15"/>
</dbReference>
<keyword evidence="5" id="KW-0496">Mitochondrion</keyword>
<keyword evidence="4 9" id="KW-0689">Ribosomal protein</keyword>
<dbReference type="Proteomes" id="UP000288716">
    <property type="component" value="Unassembled WGS sequence"/>
</dbReference>
<reference evidence="10 11" key="1">
    <citation type="journal article" date="2018" name="Gigascience">
        <title>Genomes of trombidid mites reveal novel predicted allergens and laterally-transferred genes associated with secondary metabolism.</title>
        <authorList>
            <person name="Dong X."/>
            <person name="Chaisiri K."/>
            <person name="Xia D."/>
            <person name="Armstrong S.D."/>
            <person name="Fang Y."/>
            <person name="Donnelly M.J."/>
            <person name="Kadowaki T."/>
            <person name="McGarry J.W."/>
            <person name="Darby A.C."/>
            <person name="Makepeace B.L."/>
        </authorList>
    </citation>
    <scope>NUCLEOTIDE SEQUENCE [LARGE SCALE GENOMIC DNA]</scope>
    <source>
        <strain evidence="10">UoL-UT</strain>
    </source>
</reference>
<dbReference type="GO" id="GO:0032543">
    <property type="term" value="P:mitochondrial translation"/>
    <property type="evidence" value="ECO:0007669"/>
    <property type="project" value="TreeGrafter"/>
</dbReference>
<keyword evidence="6 9" id="KW-0687">Ribonucleoprotein</keyword>
<gene>
    <name evidence="10" type="ORF">B4U80_13980</name>
</gene>
<evidence type="ECO:0000256" key="3">
    <source>
        <dbReference type="ARBA" id="ARBA00022946"/>
    </source>
</evidence>